<dbReference type="AlphaFoldDB" id="A0A0F9YUJ8"/>
<dbReference type="VEuPathDB" id="MicrosporidiaDB:AAJ76_600029142"/>
<keyword evidence="6" id="KW-1185">Reference proteome</keyword>
<dbReference type="InterPro" id="IPR012677">
    <property type="entry name" value="Nucleotide-bd_a/b_plait_sf"/>
</dbReference>
<dbReference type="InterPro" id="IPR035979">
    <property type="entry name" value="RBD_domain_sf"/>
</dbReference>
<evidence type="ECO:0000256" key="1">
    <source>
        <dbReference type="ARBA" id="ARBA00022737"/>
    </source>
</evidence>
<comment type="caution">
    <text evidence="5">The sequence shown here is derived from an EMBL/GenBank/DDBJ whole genome shotgun (WGS) entry which is preliminary data.</text>
</comment>
<evidence type="ECO:0000313" key="5">
    <source>
        <dbReference type="EMBL" id="KKO76132.1"/>
    </source>
</evidence>
<keyword evidence="2 3" id="KW-0694">RNA-binding</keyword>
<dbReference type="Pfam" id="PF00076">
    <property type="entry name" value="RRM_1"/>
    <property type="match status" value="2"/>
</dbReference>
<dbReference type="Proteomes" id="UP000034350">
    <property type="component" value="Unassembled WGS sequence"/>
</dbReference>
<sequence length="399" mass="46774">MRIIVKNLPKFITKEQIEKEFSTFGKIVDLVMLKDSKGNFRRVCYIGYPSNEIRDRVIKKMNNTYLFNHKINVEEAICKKKEISESEERIIRYNNKIFIKGACLDDIPFLESFGNICKTQVDDGHLILQYKNVEDTLKVFKEVSTVNGKIVKISPYKENMNTSFQHYNSLFFNFESIIKQTCDLGIKKNEVVDLEDKDLPTKIALLETNLVNETNKFLERNNIFLDKIISKKNKKVLIVRNIEVNKVLDFVKCKCKMEASPSKNLVLLKFKNEEEALKCYKNINLRRYNNNVIYCEFAPQCEEIKKHDDIKEEKRSETQKVKLLIKNVPFQATKKDIADLFKKKYKIQGIRLPIKRDGTHRGFAFVTFESKSVLDSVIEYFGKSTHLYGRRLVLEIAKE</sequence>
<accession>A0A0F9YUJ8</accession>
<feature type="domain" description="RRM" evidence="4">
    <location>
        <begin position="321"/>
        <end position="399"/>
    </location>
</feature>
<dbReference type="GO" id="GO:0003723">
    <property type="term" value="F:RNA binding"/>
    <property type="evidence" value="ECO:0007669"/>
    <property type="project" value="UniProtKB-UniRule"/>
</dbReference>
<evidence type="ECO:0000256" key="3">
    <source>
        <dbReference type="PROSITE-ProRule" id="PRU00176"/>
    </source>
</evidence>
<organism evidence="5 6">
    <name type="scientific">Vairimorpha ceranae</name>
    <dbReference type="NCBI Taxonomy" id="40302"/>
    <lineage>
        <taxon>Eukaryota</taxon>
        <taxon>Fungi</taxon>
        <taxon>Fungi incertae sedis</taxon>
        <taxon>Microsporidia</taxon>
        <taxon>Nosematidae</taxon>
        <taxon>Vairimorpha</taxon>
    </lineage>
</organism>
<dbReference type="Gene3D" id="3.30.70.330">
    <property type="match status" value="3"/>
</dbReference>
<dbReference type="OrthoDB" id="439639at2759"/>
<dbReference type="EMBL" id="JPQZ01000006">
    <property type="protein sequence ID" value="KKO76132.1"/>
    <property type="molecule type" value="Genomic_DNA"/>
</dbReference>
<dbReference type="SMART" id="SM00360">
    <property type="entry name" value="RRM"/>
    <property type="match status" value="2"/>
</dbReference>
<feature type="domain" description="RRM" evidence="4">
    <location>
        <begin position="1"/>
        <end position="78"/>
    </location>
</feature>
<dbReference type="PANTHER" id="PTHR24012">
    <property type="entry name" value="RNA BINDING PROTEIN"/>
    <property type="match status" value="1"/>
</dbReference>
<evidence type="ECO:0000259" key="4">
    <source>
        <dbReference type="PROSITE" id="PS50102"/>
    </source>
</evidence>
<dbReference type="GeneID" id="36321039"/>
<keyword evidence="1" id="KW-0677">Repeat</keyword>
<proteinExistence type="predicted"/>
<evidence type="ECO:0000313" key="6">
    <source>
        <dbReference type="Proteomes" id="UP000034350"/>
    </source>
</evidence>
<name>A0A0F9YUJ8_9MICR</name>
<dbReference type="InterPro" id="IPR000504">
    <property type="entry name" value="RRM_dom"/>
</dbReference>
<evidence type="ECO:0000256" key="2">
    <source>
        <dbReference type="ARBA" id="ARBA00022884"/>
    </source>
</evidence>
<dbReference type="PROSITE" id="PS50102">
    <property type="entry name" value="RRM"/>
    <property type="match status" value="2"/>
</dbReference>
<dbReference type="SUPFAM" id="SSF54928">
    <property type="entry name" value="RNA-binding domain, RBD"/>
    <property type="match status" value="2"/>
</dbReference>
<reference evidence="5 6" key="1">
    <citation type="journal article" date="2015" name="Environ. Microbiol.">
        <title>Genome analyses suggest the presence of polyploidy and recent human-driven expansions in eight global populations of the honeybee pathogen Nosema ceranae.</title>
        <authorList>
            <person name="Pelin A."/>
            <person name="Selman M."/>
            <person name="Aris-Brosou S."/>
            <person name="Farinelli L."/>
            <person name="Corradi N."/>
        </authorList>
    </citation>
    <scope>NUCLEOTIDE SEQUENCE [LARGE SCALE GENOMIC DNA]</scope>
    <source>
        <strain evidence="5 6">PA08 1199</strain>
    </source>
</reference>
<protein>
    <submittedName>
        <fullName evidence="5">Polyadenylate binding protein 2</fullName>
    </submittedName>
</protein>
<dbReference type="RefSeq" id="XP_024331874.1">
    <property type="nucleotide sequence ID" value="XM_024476090.1"/>
</dbReference>
<dbReference type="VEuPathDB" id="MicrosporidiaDB:NCER_100368"/>
<dbReference type="VEuPathDB" id="MicrosporidiaDB:G9O61_00g018210"/>
<gene>
    <name evidence="5" type="ORF">AAJ76_600029142</name>
</gene>